<proteinExistence type="predicted"/>
<accession>A0A644TI56</accession>
<evidence type="ECO:0000313" key="1">
    <source>
        <dbReference type="EMBL" id="MPL66608.1"/>
    </source>
</evidence>
<reference evidence="1" key="1">
    <citation type="submission" date="2019-08" db="EMBL/GenBank/DDBJ databases">
        <authorList>
            <person name="Kucharzyk K."/>
            <person name="Murdoch R.W."/>
            <person name="Higgins S."/>
            <person name="Loffler F."/>
        </authorList>
    </citation>
    <scope>NUCLEOTIDE SEQUENCE</scope>
</reference>
<gene>
    <name evidence="1" type="ORF">SDC9_12295</name>
</gene>
<dbReference type="AlphaFoldDB" id="A0A644TI56"/>
<name>A0A644TI56_9ZZZZ</name>
<organism evidence="1">
    <name type="scientific">bioreactor metagenome</name>
    <dbReference type="NCBI Taxonomy" id="1076179"/>
    <lineage>
        <taxon>unclassified sequences</taxon>
        <taxon>metagenomes</taxon>
        <taxon>ecological metagenomes</taxon>
    </lineage>
</organism>
<protein>
    <submittedName>
        <fullName evidence="1">Uncharacterized protein</fullName>
    </submittedName>
</protein>
<dbReference type="EMBL" id="VSSQ01000033">
    <property type="protein sequence ID" value="MPL66608.1"/>
    <property type="molecule type" value="Genomic_DNA"/>
</dbReference>
<sequence length="106" mass="12353">MTIGYVKIKLIKLEYTANNLLLLAELKNNTFDNLIIIINIQFQVANVYLYFYKTNFLEIFLLFDWKYSCFLSLMSGKNQKQELCKAKAHIKTGLTSFSGCVQLPRK</sequence>
<comment type="caution">
    <text evidence="1">The sequence shown here is derived from an EMBL/GenBank/DDBJ whole genome shotgun (WGS) entry which is preliminary data.</text>
</comment>